<feature type="transmembrane region" description="Helical" evidence="9">
    <location>
        <begin position="12"/>
        <end position="30"/>
    </location>
</feature>
<comment type="similarity">
    <text evidence="8">Belongs to the binding-protein-dependent transport system permease family. OppBC subfamily.</text>
</comment>
<evidence type="ECO:0000256" key="8">
    <source>
        <dbReference type="ARBA" id="ARBA00024202"/>
    </source>
</evidence>
<evidence type="ECO:0000256" key="3">
    <source>
        <dbReference type="ARBA" id="ARBA00022475"/>
    </source>
</evidence>
<proteinExistence type="inferred from homology"/>
<keyword evidence="7 9" id="KW-0472">Membrane</keyword>
<dbReference type="InterPro" id="IPR045621">
    <property type="entry name" value="BPD_transp_1_N"/>
</dbReference>
<dbReference type="RefSeq" id="WP_081154267.1">
    <property type="nucleotide sequence ID" value="NZ_CP020465.1"/>
</dbReference>
<keyword evidence="3" id="KW-1003">Cell membrane</keyword>
<feature type="transmembrane region" description="Helical" evidence="9">
    <location>
        <begin position="105"/>
        <end position="125"/>
    </location>
</feature>
<dbReference type="Gene3D" id="1.10.3720.10">
    <property type="entry name" value="MetI-like"/>
    <property type="match status" value="1"/>
</dbReference>
<dbReference type="PANTHER" id="PTHR43163:SF4">
    <property type="entry name" value="PUTRESCINE EXPORT SYSTEM PERMEASE PROTEIN SAPB"/>
    <property type="match status" value="1"/>
</dbReference>
<evidence type="ECO:0000256" key="2">
    <source>
        <dbReference type="ARBA" id="ARBA00022448"/>
    </source>
</evidence>
<feature type="transmembrane region" description="Helical" evidence="9">
    <location>
        <begin position="132"/>
        <end position="158"/>
    </location>
</feature>
<dbReference type="GO" id="GO:0005886">
    <property type="term" value="C:plasma membrane"/>
    <property type="evidence" value="ECO:0007669"/>
    <property type="project" value="UniProtKB-SubCell"/>
</dbReference>
<dbReference type="CDD" id="cd06261">
    <property type="entry name" value="TM_PBP2"/>
    <property type="match status" value="1"/>
</dbReference>
<dbReference type="OrthoDB" id="9805855at2"/>
<comment type="subcellular location">
    <subcellularLocation>
        <location evidence="1">Cell inner membrane</location>
        <topology evidence="1">Multi-pass membrane protein</topology>
    </subcellularLocation>
    <subcellularLocation>
        <location evidence="9">Cell membrane</location>
        <topology evidence="9">Multi-pass membrane protein</topology>
    </subcellularLocation>
</comment>
<evidence type="ECO:0000256" key="4">
    <source>
        <dbReference type="ARBA" id="ARBA00022519"/>
    </source>
</evidence>
<evidence type="ECO:0000313" key="12">
    <source>
        <dbReference type="Proteomes" id="UP000202259"/>
    </source>
</evidence>
<feature type="transmembrane region" description="Helical" evidence="9">
    <location>
        <begin position="271"/>
        <end position="290"/>
    </location>
</feature>
<feature type="transmembrane region" description="Helical" evidence="9">
    <location>
        <begin position="205"/>
        <end position="224"/>
    </location>
</feature>
<organism evidence="11 12">
    <name type="scientific">Cognaticolwellia beringensis</name>
    <dbReference type="NCBI Taxonomy" id="1967665"/>
    <lineage>
        <taxon>Bacteria</taxon>
        <taxon>Pseudomonadati</taxon>
        <taxon>Pseudomonadota</taxon>
        <taxon>Gammaproteobacteria</taxon>
        <taxon>Alteromonadales</taxon>
        <taxon>Colwelliaceae</taxon>
        <taxon>Cognaticolwellia</taxon>
    </lineage>
</organism>
<keyword evidence="2 9" id="KW-0813">Transport</keyword>
<dbReference type="InterPro" id="IPR035906">
    <property type="entry name" value="MetI-like_sf"/>
</dbReference>
<dbReference type="Proteomes" id="UP000202259">
    <property type="component" value="Chromosome"/>
</dbReference>
<evidence type="ECO:0000313" key="11">
    <source>
        <dbReference type="EMBL" id="ASP49855.1"/>
    </source>
</evidence>
<evidence type="ECO:0000256" key="1">
    <source>
        <dbReference type="ARBA" id="ARBA00004429"/>
    </source>
</evidence>
<keyword evidence="12" id="KW-1185">Reference proteome</keyword>
<feature type="domain" description="ABC transmembrane type-1" evidence="10">
    <location>
        <begin position="96"/>
        <end position="328"/>
    </location>
</feature>
<keyword evidence="4" id="KW-0997">Cell inner membrane</keyword>
<gene>
    <name evidence="11" type="ORF">B5D82_03100</name>
</gene>
<keyword evidence="6 9" id="KW-1133">Transmembrane helix</keyword>
<protein>
    <submittedName>
        <fullName evidence="11">Peptide ABC transporter permease</fullName>
    </submittedName>
</protein>
<dbReference type="KEGG" id="cber:B5D82_03100"/>
<dbReference type="PANTHER" id="PTHR43163">
    <property type="entry name" value="DIPEPTIDE TRANSPORT SYSTEM PERMEASE PROTEIN DPPB-RELATED"/>
    <property type="match status" value="1"/>
</dbReference>
<dbReference type="Pfam" id="PF00528">
    <property type="entry name" value="BPD_transp_1"/>
    <property type="match status" value="1"/>
</dbReference>
<evidence type="ECO:0000259" key="10">
    <source>
        <dbReference type="PROSITE" id="PS50928"/>
    </source>
</evidence>
<dbReference type="GO" id="GO:0071916">
    <property type="term" value="F:dipeptide transmembrane transporter activity"/>
    <property type="evidence" value="ECO:0007669"/>
    <property type="project" value="TreeGrafter"/>
</dbReference>
<accession>A0A222GD86</accession>
<dbReference type="AlphaFoldDB" id="A0A222GD86"/>
<name>A0A222GD86_9GAMM</name>
<dbReference type="PROSITE" id="PS50928">
    <property type="entry name" value="ABC_TM1"/>
    <property type="match status" value="1"/>
</dbReference>
<dbReference type="InterPro" id="IPR000515">
    <property type="entry name" value="MetI-like"/>
</dbReference>
<evidence type="ECO:0000256" key="6">
    <source>
        <dbReference type="ARBA" id="ARBA00022989"/>
    </source>
</evidence>
<evidence type="ECO:0000256" key="9">
    <source>
        <dbReference type="RuleBase" id="RU363032"/>
    </source>
</evidence>
<evidence type="ECO:0000256" key="7">
    <source>
        <dbReference type="ARBA" id="ARBA00023136"/>
    </source>
</evidence>
<evidence type="ECO:0000256" key="5">
    <source>
        <dbReference type="ARBA" id="ARBA00022692"/>
    </source>
</evidence>
<reference evidence="11 12" key="1">
    <citation type="submission" date="2017-08" db="EMBL/GenBank/DDBJ databases">
        <title>Complete genome of Colwellia sp. NB097-1, a psychrophile bacterium ioslated from Bering Sea.</title>
        <authorList>
            <person name="Chen X."/>
        </authorList>
    </citation>
    <scope>NUCLEOTIDE SEQUENCE [LARGE SCALE GENOMIC DNA]</scope>
    <source>
        <strain evidence="11 12">NB097-1</strain>
    </source>
</reference>
<dbReference type="SUPFAM" id="SSF161098">
    <property type="entry name" value="MetI-like"/>
    <property type="match status" value="1"/>
</dbReference>
<sequence length="343" mass="38546">MLIFTLRRFNLFIFTMLLLTILSFSLSFLFPGDQLINLTGQINASPEQLAILADEYQQQSGLLSQYFSYLNHLFHGEMGYSMASQLPIATEVLNRLPATIELTSVALLVAMFFGIPIGFCAAIYHRKLPDNLILAIAMIGYSIPVFWLGILAILVFSIQLGWFPSAGQISLLFEIPHVTGLQLIDILLSDSPYKWQAFQDATRHLILPVIVVALAPATIFMRLARTAMLEVLDTHYIKAANAKGLTFSQIIYRHAMRNAVIKVIRDVGLQFANLITIAMVTEVIFSWPGIGRWLIESIYQRDYTAIQGGLIVLSTFIFIVHIIIDFVYAALNPLAREPRHGKR</sequence>
<keyword evidence="5 9" id="KW-0812">Transmembrane</keyword>
<dbReference type="EMBL" id="CP020465">
    <property type="protein sequence ID" value="ASP49855.1"/>
    <property type="molecule type" value="Genomic_DNA"/>
</dbReference>
<dbReference type="Pfam" id="PF19300">
    <property type="entry name" value="BPD_transp_1_N"/>
    <property type="match status" value="1"/>
</dbReference>
<feature type="transmembrane region" description="Helical" evidence="9">
    <location>
        <begin position="310"/>
        <end position="331"/>
    </location>
</feature>